<evidence type="ECO:0000313" key="2">
    <source>
        <dbReference type="EMBL" id="UUC47157.1"/>
    </source>
</evidence>
<reference evidence="2" key="1">
    <citation type="submission" date="2022-07" db="EMBL/GenBank/DDBJ databases">
        <title>Isolation, identification, and degradation of a PFOSA degrading strain from sewage treatment plant.</title>
        <authorList>
            <person name="Zhang L."/>
            <person name="Huo Y."/>
        </authorList>
    </citation>
    <scope>NUCLEOTIDE SEQUENCE</scope>
    <source>
        <strain evidence="2">C1</strain>
    </source>
</reference>
<evidence type="ECO:0000313" key="3">
    <source>
        <dbReference type="Proteomes" id="UP001059844"/>
    </source>
</evidence>
<dbReference type="EMBL" id="CP101751">
    <property type="protein sequence ID" value="UUC47157.1"/>
    <property type="molecule type" value="Genomic_DNA"/>
</dbReference>
<proteinExistence type="predicted"/>
<name>A0ABY5IWF0_9FLAO</name>
<dbReference type="RefSeq" id="WP_256552793.1">
    <property type="nucleotide sequence ID" value="NZ_CP101751.1"/>
</dbReference>
<sequence>MKRKFLNILALSSVLTTIGFLMDGDAKDPSMAMRFIEFIAMNGILFTLMASVYFASSFVYQNIQKA</sequence>
<dbReference type="Proteomes" id="UP001059844">
    <property type="component" value="Chromosome"/>
</dbReference>
<keyword evidence="3" id="KW-1185">Reference proteome</keyword>
<keyword evidence="1" id="KW-1133">Transmembrane helix</keyword>
<evidence type="ECO:0000256" key="1">
    <source>
        <dbReference type="SAM" id="Phobius"/>
    </source>
</evidence>
<keyword evidence="1" id="KW-0812">Transmembrane</keyword>
<feature type="transmembrane region" description="Helical" evidence="1">
    <location>
        <begin position="36"/>
        <end position="60"/>
    </location>
</feature>
<accession>A0ABY5IWF0</accession>
<keyword evidence="1" id="KW-0472">Membrane</keyword>
<organism evidence="2 3">
    <name type="scientific">Flavobacterium cerinum</name>
    <dbReference type="NCBI Taxonomy" id="2502784"/>
    <lineage>
        <taxon>Bacteria</taxon>
        <taxon>Pseudomonadati</taxon>
        <taxon>Bacteroidota</taxon>
        <taxon>Flavobacteriia</taxon>
        <taxon>Flavobacteriales</taxon>
        <taxon>Flavobacteriaceae</taxon>
        <taxon>Flavobacterium</taxon>
    </lineage>
</organism>
<protein>
    <submittedName>
        <fullName evidence="2">Uncharacterized protein</fullName>
    </submittedName>
</protein>
<gene>
    <name evidence="2" type="ORF">NOX80_08150</name>
</gene>